<dbReference type="EMBL" id="JAFFZE010000012">
    <property type="protein sequence ID" value="MCT2584611.1"/>
    <property type="molecule type" value="Genomic_DNA"/>
</dbReference>
<dbReference type="InterPro" id="IPR036271">
    <property type="entry name" value="Tet_transcr_reg_TetR-rel_C_sf"/>
</dbReference>
<proteinExistence type="predicted"/>
<dbReference type="Gene3D" id="1.10.357.10">
    <property type="entry name" value="Tetracycline Repressor, domain 2"/>
    <property type="match status" value="1"/>
</dbReference>
<accession>A0ABT2JA05</accession>
<protein>
    <submittedName>
        <fullName evidence="2">TetR/AcrR family transcriptional regulator C-terminal domain-containing protein</fullName>
    </submittedName>
</protein>
<dbReference type="Pfam" id="PF14246">
    <property type="entry name" value="TetR_C_7"/>
    <property type="match status" value="1"/>
</dbReference>
<organism evidence="2 3">
    <name type="scientific">Actinophytocola gossypii</name>
    <dbReference type="NCBI Taxonomy" id="2812003"/>
    <lineage>
        <taxon>Bacteria</taxon>
        <taxon>Bacillati</taxon>
        <taxon>Actinomycetota</taxon>
        <taxon>Actinomycetes</taxon>
        <taxon>Pseudonocardiales</taxon>
        <taxon>Pseudonocardiaceae</taxon>
    </lineage>
</organism>
<feature type="domain" description="Transcriptional regulator TetR C-terminal Proteobacteria type" evidence="1">
    <location>
        <begin position="34"/>
        <end position="131"/>
    </location>
</feature>
<evidence type="ECO:0000313" key="2">
    <source>
        <dbReference type="EMBL" id="MCT2584611.1"/>
    </source>
</evidence>
<keyword evidence="3" id="KW-1185">Reference proteome</keyword>
<evidence type="ECO:0000259" key="1">
    <source>
        <dbReference type="Pfam" id="PF14246"/>
    </source>
</evidence>
<dbReference type="SUPFAM" id="SSF48498">
    <property type="entry name" value="Tetracyclin repressor-like, C-terminal domain"/>
    <property type="match status" value="1"/>
</dbReference>
<dbReference type="InterPro" id="IPR039536">
    <property type="entry name" value="TetR_C_Proteobacteria"/>
</dbReference>
<name>A0ABT2JA05_9PSEU</name>
<gene>
    <name evidence="2" type="ORF">JT362_15930</name>
</gene>
<sequence>MFEAITTGDISATESLTHDMLASLSMTDDLEHDLRQFARRHIDEVTQPHLIQLRRIIIAEADRFPNLAKTWFTNGPERAHATLATQFQELERRGLLTVPDPVLAAQYFNWLVLSIPLNKAMFHPDHKSPPPRTEPLCRRSSADLPRRLRGQNQHLTPKTCSVSPSCRTCMKGIRLLRHLPSQGPACRAGKHRSWNSPRRCGVLRARVRGPQLRDPRVRRAVATAPTTRTRRPASVADSVKVGLAFPGRCVRPKCGCAAIGSG</sequence>
<reference evidence="2 3" key="1">
    <citation type="submission" date="2021-02" db="EMBL/GenBank/DDBJ databases">
        <title>Actinophytocola xerophila sp. nov., isolated from soil of cotton cropping field.</title>
        <authorList>
            <person name="Huang R."/>
            <person name="Chen X."/>
            <person name="Ge X."/>
            <person name="Liu W."/>
        </authorList>
    </citation>
    <scope>NUCLEOTIDE SEQUENCE [LARGE SCALE GENOMIC DNA]</scope>
    <source>
        <strain evidence="2 3">S1-96</strain>
    </source>
</reference>
<evidence type="ECO:0000313" key="3">
    <source>
        <dbReference type="Proteomes" id="UP001156441"/>
    </source>
</evidence>
<dbReference type="Proteomes" id="UP001156441">
    <property type="component" value="Unassembled WGS sequence"/>
</dbReference>
<comment type="caution">
    <text evidence="2">The sequence shown here is derived from an EMBL/GenBank/DDBJ whole genome shotgun (WGS) entry which is preliminary data.</text>
</comment>